<evidence type="ECO:0000313" key="3">
    <source>
        <dbReference type="Proteomes" id="UP000516437"/>
    </source>
</evidence>
<dbReference type="Proteomes" id="UP000516437">
    <property type="component" value="Chromosome 2"/>
</dbReference>
<feature type="region of interest" description="Disordered" evidence="1">
    <location>
        <begin position="1"/>
        <end position="67"/>
    </location>
</feature>
<dbReference type="OrthoDB" id="1564766at2759"/>
<comment type="caution">
    <text evidence="2">The sequence shown here is derived from an EMBL/GenBank/DDBJ whole genome shotgun (WGS) entry which is preliminary data.</text>
</comment>
<gene>
    <name evidence="2" type="ORF">CJ030_MR2G026828</name>
</gene>
<evidence type="ECO:0000313" key="2">
    <source>
        <dbReference type="EMBL" id="KAB1222734.1"/>
    </source>
</evidence>
<dbReference type="AlphaFoldDB" id="A0A6A1WBR9"/>
<reference evidence="2 3" key="1">
    <citation type="journal article" date="2019" name="Plant Biotechnol. J.">
        <title>The red bayberry genome and genetic basis of sex determination.</title>
        <authorList>
            <person name="Jia H.M."/>
            <person name="Jia H.J."/>
            <person name="Cai Q.L."/>
            <person name="Wang Y."/>
            <person name="Zhao H.B."/>
            <person name="Yang W.F."/>
            <person name="Wang G.Y."/>
            <person name="Li Y.H."/>
            <person name="Zhan D.L."/>
            <person name="Shen Y.T."/>
            <person name="Niu Q.F."/>
            <person name="Chang L."/>
            <person name="Qiu J."/>
            <person name="Zhao L."/>
            <person name="Xie H.B."/>
            <person name="Fu W.Y."/>
            <person name="Jin J."/>
            <person name="Li X.W."/>
            <person name="Jiao Y."/>
            <person name="Zhou C.C."/>
            <person name="Tu T."/>
            <person name="Chai C.Y."/>
            <person name="Gao J.L."/>
            <person name="Fan L.J."/>
            <person name="van de Weg E."/>
            <person name="Wang J.Y."/>
            <person name="Gao Z.S."/>
        </authorList>
    </citation>
    <scope>NUCLEOTIDE SEQUENCE [LARGE SCALE GENOMIC DNA]</scope>
    <source>
        <tissue evidence="2">Leaves</tissue>
    </source>
</reference>
<sequence length="231" mass="25313">MAAGGKRLRRDSGARSVGASDQTGTRAAATPTNATAITSNRVDNDLPSPASSQPAGHPAKGSQRSDVYNEHSIQDASNRMQQYYTLFPTKEEALEHLCPNMKKEEWAISELFSTEEFQSENEINCHNRAKIMVAHTSSAWSFQQALVLMKDAEIDQTNSALMYKKTHINKDSAWTSDIACLPPSSLNPSQSASFSQADLKISMKLGGMICMIERGQRTSSKHCTSNVLRSV</sequence>
<dbReference type="EMBL" id="RXIC02000020">
    <property type="protein sequence ID" value="KAB1222734.1"/>
    <property type="molecule type" value="Genomic_DNA"/>
</dbReference>
<keyword evidence="3" id="KW-1185">Reference proteome</keyword>
<name>A0A6A1WBR9_9ROSI</name>
<proteinExistence type="predicted"/>
<protein>
    <submittedName>
        <fullName evidence="2">Uncharacterized protein</fullName>
    </submittedName>
</protein>
<organism evidence="2 3">
    <name type="scientific">Morella rubra</name>
    <name type="common">Chinese bayberry</name>
    <dbReference type="NCBI Taxonomy" id="262757"/>
    <lineage>
        <taxon>Eukaryota</taxon>
        <taxon>Viridiplantae</taxon>
        <taxon>Streptophyta</taxon>
        <taxon>Embryophyta</taxon>
        <taxon>Tracheophyta</taxon>
        <taxon>Spermatophyta</taxon>
        <taxon>Magnoliopsida</taxon>
        <taxon>eudicotyledons</taxon>
        <taxon>Gunneridae</taxon>
        <taxon>Pentapetalae</taxon>
        <taxon>rosids</taxon>
        <taxon>fabids</taxon>
        <taxon>Fagales</taxon>
        <taxon>Myricaceae</taxon>
        <taxon>Morella</taxon>
    </lineage>
</organism>
<feature type="compositionally biased region" description="Low complexity" evidence="1">
    <location>
        <begin position="23"/>
        <end position="38"/>
    </location>
</feature>
<evidence type="ECO:0000256" key="1">
    <source>
        <dbReference type="SAM" id="MobiDB-lite"/>
    </source>
</evidence>
<accession>A0A6A1WBR9</accession>